<organism evidence="3 4">
    <name type="scientific">Plesiocystis pacifica SIR-1</name>
    <dbReference type="NCBI Taxonomy" id="391625"/>
    <lineage>
        <taxon>Bacteria</taxon>
        <taxon>Pseudomonadati</taxon>
        <taxon>Myxococcota</taxon>
        <taxon>Polyangia</taxon>
        <taxon>Nannocystales</taxon>
        <taxon>Nannocystaceae</taxon>
        <taxon>Plesiocystis</taxon>
    </lineage>
</organism>
<dbReference type="RefSeq" id="WP_006972363.1">
    <property type="nucleotide sequence ID" value="NZ_ABCS01000030.1"/>
</dbReference>
<dbReference type="Gene3D" id="1.10.3090.10">
    <property type="entry name" value="cca-adding enzyme, domain 2"/>
    <property type="match status" value="1"/>
</dbReference>
<evidence type="ECO:0000259" key="2">
    <source>
        <dbReference type="Pfam" id="PF01966"/>
    </source>
</evidence>
<keyword evidence="1" id="KW-0547">Nucleotide-binding</keyword>
<sequence>MIRSGCEEPRWLTLACEAGRTGQSCDLEHAAAARAQGRAEPERDPVQAYALLTQALCTRHPHVAMQALHETGALAAYLPELEATVDFSQEAGRRHKDVWEHTKTVVWQSVPTPTVRWAAALHDIGKVPTRRFLPGGGVTFHGHAELGQRMFERGPARRIAFPEPVHVRVSELIRLHLRPGQYEPGWTDSAVRRFRKEAGEHLDDLLNLSRADITSKRPGKRKRCLRSISALAKRIRALDALDNRPQPLPSGLGHALIRELGLTPGPQIKVLRERLEQACHAGTLESGREPSYYVAAARELD</sequence>
<dbReference type="eggNOG" id="COG2844">
    <property type="taxonomic scope" value="Bacteria"/>
</dbReference>
<accession>A6G6L4</accession>
<dbReference type="GO" id="GO:0016740">
    <property type="term" value="F:transferase activity"/>
    <property type="evidence" value="ECO:0007669"/>
    <property type="project" value="UniProtKB-KW"/>
</dbReference>
<dbReference type="Pfam" id="PF01966">
    <property type="entry name" value="HD"/>
    <property type="match status" value="1"/>
</dbReference>
<dbReference type="InterPro" id="IPR003607">
    <property type="entry name" value="HD/PDEase_dom"/>
</dbReference>
<dbReference type="CDD" id="cd00077">
    <property type="entry name" value="HDc"/>
    <property type="match status" value="1"/>
</dbReference>
<gene>
    <name evidence="3" type="ORF">PPSIR1_33289</name>
</gene>
<evidence type="ECO:0000256" key="1">
    <source>
        <dbReference type="ARBA" id="ARBA00022741"/>
    </source>
</evidence>
<evidence type="ECO:0000313" key="3">
    <source>
        <dbReference type="EMBL" id="EDM78491.1"/>
    </source>
</evidence>
<dbReference type="InterPro" id="IPR006674">
    <property type="entry name" value="HD_domain"/>
</dbReference>
<reference evidence="3 4" key="1">
    <citation type="submission" date="2007-06" db="EMBL/GenBank/DDBJ databases">
        <authorList>
            <person name="Shimkets L."/>
            <person name="Ferriera S."/>
            <person name="Johnson J."/>
            <person name="Kravitz S."/>
            <person name="Beeson K."/>
            <person name="Sutton G."/>
            <person name="Rogers Y.-H."/>
            <person name="Friedman R."/>
            <person name="Frazier M."/>
            <person name="Venter J.C."/>
        </authorList>
    </citation>
    <scope>NUCLEOTIDE SEQUENCE [LARGE SCALE GENOMIC DNA]</scope>
    <source>
        <strain evidence="3 4">SIR-1</strain>
    </source>
</reference>
<dbReference type="EMBL" id="ABCS01000030">
    <property type="protein sequence ID" value="EDM78491.1"/>
    <property type="molecule type" value="Genomic_DNA"/>
</dbReference>
<protein>
    <submittedName>
        <fullName evidence="3">Putative RNA nucleotidyltransferase</fullName>
    </submittedName>
</protein>
<keyword evidence="3" id="KW-0808">Transferase</keyword>
<dbReference type="SUPFAM" id="SSF81891">
    <property type="entry name" value="Poly A polymerase C-terminal region-like"/>
    <property type="match status" value="1"/>
</dbReference>
<evidence type="ECO:0000313" key="4">
    <source>
        <dbReference type="Proteomes" id="UP000005801"/>
    </source>
</evidence>
<dbReference type="AlphaFoldDB" id="A6G6L4"/>
<dbReference type="STRING" id="391625.PPSIR1_33289"/>
<dbReference type="GO" id="GO:0000166">
    <property type="term" value="F:nucleotide binding"/>
    <property type="evidence" value="ECO:0007669"/>
    <property type="project" value="UniProtKB-KW"/>
</dbReference>
<feature type="domain" description="HD" evidence="2">
    <location>
        <begin position="114"/>
        <end position="242"/>
    </location>
</feature>
<dbReference type="InterPro" id="IPR050124">
    <property type="entry name" value="tRNA_CCA-adding_enzyme"/>
</dbReference>
<comment type="caution">
    <text evidence="3">The sequence shown here is derived from an EMBL/GenBank/DDBJ whole genome shotgun (WGS) entry which is preliminary data.</text>
</comment>
<keyword evidence="4" id="KW-1185">Reference proteome</keyword>
<dbReference type="PANTHER" id="PTHR47545">
    <property type="entry name" value="MULTIFUNCTIONAL CCA PROTEIN"/>
    <property type="match status" value="1"/>
</dbReference>
<proteinExistence type="predicted"/>
<dbReference type="Proteomes" id="UP000005801">
    <property type="component" value="Unassembled WGS sequence"/>
</dbReference>
<dbReference type="OrthoDB" id="9805698at2"/>
<name>A6G6L4_9BACT</name>